<dbReference type="InterPro" id="IPR019378">
    <property type="entry name" value="GDP-Fuc_O-FucTrfase"/>
</dbReference>
<dbReference type="AlphaFoldDB" id="A0A436ZWN0"/>
<comment type="caution">
    <text evidence="4">The sequence shown here is derived from an EMBL/GenBank/DDBJ whole genome shotgun (WGS) entry which is preliminary data.</text>
</comment>
<protein>
    <recommendedName>
        <fullName evidence="6">GDP-fucose protein O-fucosyltransferase</fullName>
    </recommendedName>
</protein>
<name>A0A436ZWN0_ARTFL</name>
<dbReference type="EMBL" id="SAEB01000009">
    <property type="protein sequence ID" value="RVD83388.1"/>
    <property type="molecule type" value="Genomic_DNA"/>
</dbReference>
<dbReference type="OrthoDB" id="20368at2759"/>
<gene>
    <name evidence="4" type="ORF">DFL_007775</name>
</gene>
<evidence type="ECO:0000256" key="2">
    <source>
        <dbReference type="ARBA" id="ARBA00023253"/>
    </source>
</evidence>
<reference evidence="4 5" key="1">
    <citation type="submission" date="2019-01" db="EMBL/GenBank/DDBJ databases">
        <title>Intercellular communication is required for trap formation in the nematode-trapping fungus Duddingtonia flagrans.</title>
        <authorList>
            <person name="Youssar L."/>
            <person name="Wernet V."/>
            <person name="Hensel N."/>
            <person name="Hildebrandt H.-G."/>
            <person name="Fischer R."/>
        </authorList>
    </citation>
    <scope>NUCLEOTIDE SEQUENCE [LARGE SCALE GENOMIC DNA]</scope>
    <source>
        <strain evidence="4 5">CBS H-5679</strain>
    </source>
</reference>
<evidence type="ECO:0000256" key="1">
    <source>
        <dbReference type="ARBA" id="ARBA00022679"/>
    </source>
</evidence>
<keyword evidence="5" id="KW-1185">Reference proteome</keyword>
<organism evidence="4 5">
    <name type="scientific">Arthrobotrys flagrans</name>
    <name type="common">Nematode-trapping fungus</name>
    <name type="synonym">Trichothecium flagrans</name>
    <dbReference type="NCBI Taxonomy" id="97331"/>
    <lineage>
        <taxon>Eukaryota</taxon>
        <taxon>Fungi</taxon>
        <taxon>Dikarya</taxon>
        <taxon>Ascomycota</taxon>
        <taxon>Pezizomycotina</taxon>
        <taxon>Orbiliomycetes</taxon>
        <taxon>Orbiliales</taxon>
        <taxon>Orbiliaceae</taxon>
        <taxon>Arthrobotrys</taxon>
    </lineage>
</organism>
<keyword evidence="2" id="KW-0294">Fucose metabolism</keyword>
<keyword evidence="1" id="KW-0808">Transferase</keyword>
<dbReference type="GeneID" id="93590086"/>
<dbReference type="Proteomes" id="UP000283090">
    <property type="component" value="Unassembled WGS sequence"/>
</dbReference>
<sequence length="340" mass="37726">MVLNCVRYAIAAGASGLVLPQIEARDPAALSNLKTGEYRNMGYLFDETWFKEVMKESCGQIELLDTIEDIPYSGYAMMPDLINIQAMMGQPPGSRHGLLRNKKPSEFRSRFNKLIKSQSKKPSERSPVIVRLDDKTLFSFPPSFDPPTVANSFGFILEFRLDLSGLSNVIVNRVHKTLNDGAGNDSYVGLHLRSEPDAGKYWASWDQLAEATISVAVENNIKLIYVASGDTDGMAKITKKAADSGIKVLDKWSVLSGDEKEYLAPFRFDQQAIVDYLALMQSNMFVGSGQSSFSSQLILRREFLANISSAEGEENAEPEGLSRNQLAGPGRLGYWDMDWP</sequence>
<keyword evidence="3" id="KW-0119">Carbohydrate metabolism</keyword>
<dbReference type="RefSeq" id="XP_067488932.1">
    <property type="nucleotide sequence ID" value="XM_067637412.1"/>
</dbReference>
<evidence type="ECO:0000313" key="4">
    <source>
        <dbReference type="EMBL" id="RVD83388.1"/>
    </source>
</evidence>
<dbReference type="CDD" id="cd11296">
    <property type="entry name" value="O-FucT_like"/>
    <property type="match status" value="1"/>
</dbReference>
<accession>A0A436ZWN0</accession>
<evidence type="ECO:0000256" key="3">
    <source>
        <dbReference type="ARBA" id="ARBA00023277"/>
    </source>
</evidence>
<dbReference type="VEuPathDB" id="FungiDB:DFL_007775"/>
<evidence type="ECO:0000313" key="5">
    <source>
        <dbReference type="Proteomes" id="UP000283090"/>
    </source>
</evidence>
<dbReference type="STRING" id="97331.A0A436ZWN0"/>
<evidence type="ECO:0008006" key="6">
    <source>
        <dbReference type="Google" id="ProtNLM"/>
    </source>
</evidence>
<proteinExistence type="predicted"/>
<dbReference type="Pfam" id="PF10250">
    <property type="entry name" value="O-FucT"/>
    <property type="match status" value="1"/>
</dbReference>
<dbReference type="Gene3D" id="3.40.50.11350">
    <property type="match status" value="1"/>
</dbReference>